<dbReference type="InterPro" id="IPR002716">
    <property type="entry name" value="PIN_dom"/>
</dbReference>
<comment type="caution">
    <text evidence="9">The sequence shown here is derived from an EMBL/GenBank/DDBJ whole genome shotgun (WGS) entry which is preliminary data.</text>
</comment>
<evidence type="ECO:0000313" key="10">
    <source>
        <dbReference type="Proteomes" id="UP000192491"/>
    </source>
</evidence>
<gene>
    <name evidence="9" type="ORF">BWK73_41335</name>
</gene>
<evidence type="ECO:0000256" key="7">
    <source>
        <dbReference type="ARBA" id="ARBA00038093"/>
    </source>
</evidence>
<evidence type="ECO:0000256" key="5">
    <source>
        <dbReference type="ARBA" id="ARBA00022801"/>
    </source>
</evidence>
<dbReference type="EMBL" id="MTEJ01000452">
    <property type="protein sequence ID" value="OQX02851.1"/>
    <property type="molecule type" value="Genomic_DNA"/>
</dbReference>
<comment type="cofactor">
    <cofactor evidence="1">
        <name>Mg(2+)</name>
        <dbReference type="ChEBI" id="CHEBI:18420"/>
    </cofactor>
</comment>
<reference evidence="9 10" key="1">
    <citation type="submission" date="2017-01" db="EMBL/GenBank/DDBJ databases">
        <title>Novel large sulfur bacteria in the metagenomes of groundwater-fed chemosynthetic microbial mats in the Lake Huron basin.</title>
        <authorList>
            <person name="Sharrar A.M."/>
            <person name="Flood B.E."/>
            <person name="Bailey J.V."/>
            <person name="Jones D.S."/>
            <person name="Biddanda B."/>
            <person name="Ruberg S.A."/>
            <person name="Marcus D.N."/>
            <person name="Dick G.J."/>
        </authorList>
    </citation>
    <scope>NUCLEOTIDE SEQUENCE [LARGE SCALE GENOMIC DNA]</scope>
    <source>
        <strain evidence="9">A8</strain>
    </source>
</reference>
<keyword evidence="5" id="KW-0378">Hydrolase</keyword>
<comment type="similarity">
    <text evidence="7">Belongs to the PINc/VapC protein family.</text>
</comment>
<dbReference type="SUPFAM" id="SSF88723">
    <property type="entry name" value="PIN domain-like"/>
    <property type="match status" value="1"/>
</dbReference>
<keyword evidence="4" id="KW-0479">Metal-binding</keyword>
<organism evidence="9 10">
    <name type="scientific">Thiothrix lacustris</name>
    <dbReference type="NCBI Taxonomy" id="525917"/>
    <lineage>
        <taxon>Bacteria</taxon>
        <taxon>Pseudomonadati</taxon>
        <taxon>Pseudomonadota</taxon>
        <taxon>Gammaproteobacteria</taxon>
        <taxon>Thiotrichales</taxon>
        <taxon>Thiotrichaceae</taxon>
        <taxon>Thiothrix</taxon>
    </lineage>
</organism>
<dbReference type="Proteomes" id="UP000192491">
    <property type="component" value="Unassembled WGS sequence"/>
</dbReference>
<dbReference type="GO" id="GO:0046872">
    <property type="term" value="F:metal ion binding"/>
    <property type="evidence" value="ECO:0007669"/>
    <property type="project" value="UniProtKB-KW"/>
</dbReference>
<dbReference type="Gene3D" id="3.40.50.1010">
    <property type="entry name" value="5'-nuclease"/>
    <property type="match status" value="1"/>
</dbReference>
<keyword evidence="2" id="KW-1277">Toxin-antitoxin system</keyword>
<dbReference type="Pfam" id="PF01850">
    <property type="entry name" value="PIN"/>
    <property type="match status" value="1"/>
</dbReference>
<dbReference type="PANTHER" id="PTHR33653">
    <property type="entry name" value="RIBONUCLEASE VAPC2"/>
    <property type="match status" value="1"/>
</dbReference>
<sequence length="137" mass="15376">MMLRYLLDTNILSEACKPTPNANVIAKLAEHRDIMGLAAQTLYELQRGVNLLPESRRRSHISNYVEGIRATLPVLPYDEAAACWQATEIVRLKNIGITPSFVDMQIAAVAVVNGLVLVTRNVQDFQHFEGVPLENWF</sequence>
<evidence type="ECO:0000256" key="1">
    <source>
        <dbReference type="ARBA" id="ARBA00001946"/>
    </source>
</evidence>
<proteinExistence type="inferred from homology"/>
<dbReference type="PANTHER" id="PTHR33653:SF1">
    <property type="entry name" value="RIBONUCLEASE VAPC2"/>
    <property type="match status" value="1"/>
</dbReference>
<feature type="domain" description="PIN" evidence="8">
    <location>
        <begin position="5"/>
        <end position="126"/>
    </location>
</feature>
<protein>
    <recommendedName>
        <fullName evidence="8">PIN domain-containing protein</fullName>
    </recommendedName>
</protein>
<dbReference type="InterPro" id="IPR050556">
    <property type="entry name" value="Type_II_TA_system_RNase"/>
</dbReference>
<accession>A0A1Y1QCZ2</accession>
<dbReference type="InterPro" id="IPR029060">
    <property type="entry name" value="PIN-like_dom_sf"/>
</dbReference>
<evidence type="ECO:0000256" key="6">
    <source>
        <dbReference type="ARBA" id="ARBA00022842"/>
    </source>
</evidence>
<dbReference type="GO" id="GO:0016787">
    <property type="term" value="F:hydrolase activity"/>
    <property type="evidence" value="ECO:0007669"/>
    <property type="project" value="UniProtKB-KW"/>
</dbReference>
<dbReference type="CDD" id="cd18747">
    <property type="entry name" value="PIN_VapC4-5_FitB-like"/>
    <property type="match status" value="1"/>
</dbReference>
<name>A0A1Y1QCZ2_9GAMM</name>
<keyword evidence="3" id="KW-0540">Nuclease</keyword>
<evidence type="ECO:0000256" key="2">
    <source>
        <dbReference type="ARBA" id="ARBA00022649"/>
    </source>
</evidence>
<dbReference type="AlphaFoldDB" id="A0A1Y1QCZ2"/>
<evidence type="ECO:0000256" key="3">
    <source>
        <dbReference type="ARBA" id="ARBA00022722"/>
    </source>
</evidence>
<evidence type="ECO:0000256" key="4">
    <source>
        <dbReference type="ARBA" id="ARBA00022723"/>
    </source>
</evidence>
<evidence type="ECO:0000313" key="9">
    <source>
        <dbReference type="EMBL" id="OQX02851.1"/>
    </source>
</evidence>
<dbReference type="GO" id="GO:0004518">
    <property type="term" value="F:nuclease activity"/>
    <property type="evidence" value="ECO:0007669"/>
    <property type="project" value="UniProtKB-KW"/>
</dbReference>
<keyword evidence="6" id="KW-0460">Magnesium</keyword>
<evidence type="ECO:0000259" key="8">
    <source>
        <dbReference type="Pfam" id="PF01850"/>
    </source>
</evidence>